<dbReference type="GO" id="GO:0005739">
    <property type="term" value="C:mitochondrion"/>
    <property type="evidence" value="ECO:0007669"/>
    <property type="project" value="TreeGrafter"/>
</dbReference>
<comment type="caution">
    <text evidence="2">The sequence shown here is derived from an EMBL/GenBank/DDBJ whole genome shotgun (WGS) entry which is preliminary data.</text>
</comment>
<evidence type="ECO:0000313" key="2">
    <source>
        <dbReference type="EMBL" id="KAK7007413.1"/>
    </source>
</evidence>
<evidence type="ECO:0000256" key="1">
    <source>
        <dbReference type="SAM" id="MobiDB-lite"/>
    </source>
</evidence>
<proteinExistence type="predicted"/>
<accession>A0AAW0ADQ4</accession>
<reference evidence="2 3" key="1">
    <citation type="journal article" date="2024" name="J Genomics">
        <title>Draft genome sequencing and assembly of Favolaschia claudopus CIRM-BRFM 2984 isolated from oak limbs.</title>
        <authorList>
            <person name="Navarro D."/>
            <person name="Drula E."/>
            <person name="Chaduli D."/>
            <person name="Cazenave R."/>
            <person name="Ahrendt S."/>
            <person name="Wang J."/>
            <person name="Lipzen A."/>
            <person name="Daum C."/>
            <person name="Barry K."/>
            <person name="Grigoriev I.V."/>
            <person name="Favel A."/>
            <person name="Rosso M.N."/>
            <person name="Martin F."/>
        </authorList>
    </citation>
    <scope>NUCLEOTIDE SEQUENCE [LARGE SCALE GENOMIC DNA]</scope>
    <source>
        <strain evidence="2 3">CIRM-BRFM 2984</strain>
    </source>
</reference>
<protein>
    <submittedName>
        <fullName evidence="2">Uncharacterized protein</fullName>
    </submittedName>
</protein>
<evidence type="ECO:0000313" key="3">
    <source>
        <dbReference type="Proteomes" id="UP001362999"/>
    </source>
</evidence>
<feature type="region of interest" description="Disordered" evidence="1">
    <location>
        <begin position="310"/>
        <end position="364"/>
    </location>
</feature>
<dbReference type="Proteomes" id="UP001362999">
    <property type="component" value="Unassembled WGS sequence"/>
</dbReference>
<dbReference type="InterPro" id="IPR051035">
    <property type="entry name" value="Mito_inheritance_9"/>
</dbReference>
<dbReference type="PANTHER" id="PTHR36091:SF2">
    <property type="entry name" value="AMINOGLYCOSIDE PHOSPHOTRANSFERASE DOMAIN-CONTAINING PROTEIN"/>
    <property type="match status" value="1"/>
</dbReference>
<name>A0AAW0ADQ4_9AGAR</name>
<organism evidence="2 3">
    <name type="scientific">Favolaschia claudopus</name>
    <dbReference type="NCBI Taxonomy" id="2862362"/>
    <lineage>
        <taxon>Eukaryota</taxon>
        <taxon>Fungi</taxon>
        <taxon>Dikarya</taxon>
        <taxon>Basidiomycota</taxon>
        <taxon>Agaricomycotina</taxon>
        <taxon>Agaricomycetes</taxon>
        <taxon>Agaricomycetidae</taxon>
        <taxon>Agaricales</taxon>
        <taxon>Marasmiineae</taxon>
        <taxon>Mycenaceae</taxon>
        <taxon>Favolaschia</taxon>
    </lineage>
</organism>
<gene>
    <name evidence="2" type="ORF">R3P38DRAFT_3281682</name>
</gene>
<keyword evidence="3" id="KW-1185">Reference proteome</keyword>
<dbReference type="PANTHER" id="PTHR36091">
    <property type="entry name" value="ALTERED INHERITANCE OF MITOCHONDRIA PROTEIN 9, MITOCHONDRIAL"/>
    <property type="match status" value="1"/>
</dbReference>
<dbReference type="EMBL" id="JAWWNJ010000071">
    <property type="protein sequence ID" value="KAK7007413.1"/>
    <property type="molecule type" value="Genomic_DNA"/>
</dbReference>
<sequence>MMMIHLHSDLSTSAMSSIVDDASFSPQSLRIHIRIMADLRLAERKHEFDDAQLRRLAAQSVGQTLQDVDTMMEKFDDLQPHLPPHYARRDLDGRSRPVPRHTTCCREYGYSPTSDNAAQTAYIFMEFVKGTRLTAQRCGCTQRKQLDVASILRQLVKLESQIMSIPFPAGASLDYVDDWRSKVAGENTGCIPLSLMGGHKFCVGPDVRLHRWYGRRYVPLGLSTKRRGSTRSSRMQGDRRARRESVQVLEAATSINHIKNLNRYLLIAPSDSLIPTNPTLRAFCVRHPDLHLWCRLARLWLWPPAGDRKPACSTGNTRPTHPNYYDDPHSSFNPFPPHGSVRADGLPHATPRASRPCSLPLHGSPPRRPSRFFISLSLSLRPTSPPARWEAETHDLKAQEAAEAWGTRLAAPVAFAADDDNVH</sequence>
<dbReference type="AlphaFoldDB" id="A0AAW0ADQ4"/>